<evidence type="ECO:0000313" key="2">
    <source>
        <dbReference type="EMBL" id="PWZ26895.1"/>
    </source>
</evidence>
<name>A0A3L6F1B4_MAIZE</name>
<protein>
    <submittedName>
        <fullName evidence="2">Uncharacterized protein</fullName>
    </submittedName>
</protein>
<proteinExistence type="predicted"/>
<evidence type="ECO:0000313" key="3">
    <source>
        <dbReference type="Proteomes" id="UP000251960"/>
    </source>
</evidence>
<comment type="caution">
    <text evidence="2">The sequence shown here is derived from an EMBL/GenBank/DDBJ whole genome shotgun (WGS) entry which is preliminary data.</text>
</comment>
<keyword evidence="1" id="KW-0732">Signal</keyword>
<feature type="signal peptide" evidence="1">
    <location>
        <begin position="1"/>
        <end position="20"/>
    </location>
</feature>
<dbReference type="EMBL" id="NCVQ01000005">
    <property type="protein sequence ID" value="PWZ26895.1"/>
    <property type="molecule type" value="Genomic_DNA"/>
</dbReference>
<accession>A0A3L6F1B4</accession>
<dbReference type="AlphaFoldDB" id="A0A3L6F1B4"/>
<sequence length="49" mass="5816">MLHMLLPLCIDLVKLWIVSLRTNLEDCCTLLKDLRQVWQAKKQCAYCHD</sequence>
<organism evidence="2 3">
    <name type="scientific">Zea mays</name>
    <name type="common">Maize</name>
    <dbReference type="NCBI Taxonomy" id="4577"/>
    <lineage>
        <taxon>Eukaryota</taxon>
        <taxon>Viridiplantae</taxon>
        <taxon>Streptophyta</taxon>
        <taxon>Embryophyta</taxon>
        <taxon>Tracheophyta</taxon>
        <taxon>Spermatophyta</taxon>
        <taxon>Magnoliopsida</taxon>
        <taxon>Liliopsida</taxon>
        <taxon>Poales</taxon>
        <taxon>Poaceae</taxon>
        <taxon>PACMAD clade</taxon>
        <taxon>Panicoideae</taxon>
        <taxon>Andropogonodae</taxon>
        <taxon>Andropogoneae</taxon>
        <taxon>Tripsacinae</taxon>
        <taxon>Zea</taxon>
    </lineage>
</organism>
<dbReference type="Proteomes" id="UP000251960">
    <property type="component" value="Chromosome 4"/>
</dbReference>
<feature type="chain" id="PRO_5017946767" evidence="1">
    <location>
        <begin position="21"/>
        <end position="49"/>
    </location>
</feature>
<reference evidence="2 3" key="1">
    <citation type="journal article" date="2018" name="Nat. Genet.">
        <title>Extensive intraspecific gene order and gene structural variations between Mo17 and other maize genomes.</title>
        <authorList>
            <person name="Sun S."/>
            <person name="Zhou Y."/>
            <person name="Chen J."/>
            <person name="Shi J."/>
            <person name="Zhao H."/>
            <person name="Zhao H."/>
            <person name="Song W."/>
            <person name="Zhang M."/>
            <person name="Cui Y."/>
            <person name="Dong X."/>
            <person name="Liu H."/>
            <person name="Ma X."/>
            <person name="Jiao Y."/>
            <person name="Wang B."/>
            <person name="Wei X."/>
            <person name="Stein J.C."/>
            <person name="Glaubitz J.C."/>
            <person name="Lu F."/>
            <person name="Yu G."/>
            <person name="Liang C."/>
            <person name="Fengler K."/>
            <person name="Li B."/>
            <person name="Rafalski A."/>
            <person name="Schnable P.S."/>
            <person name="Ware D.H."/>
            <person name="Buckler E.S."/>
            <person name="Lai J."/>
        </authorList>
    </citation>
    <scope>NUCLEOTIDE SEQUENCE [LARGE SCALE GENOMIC DNA]</scope>
    <source>
        <strain evidence="3">cv. Missouri 17</strain>
        <tissue evidence="2">Seedling</tissue>
    </source>
</reference>
<gene>
    <name evidence="2" type="ORF">Zm00014a_028821</name>
</gene>
<evidence type="ECO:0000256" key="1">
    <source>
        <dbReference type="SAM" id="SignalP"/>
    </source>
</evidence>